<dbReference type="PATRIC" id="fig|47500.8.peg.4433"/>
<dbReference type="RefSeq" id="WP_043068806.1">
    <property type="nucleotide sequence ID" value="NZ_BJOA01000200.1"/>
</dbReference>
<accession>A0A0D1XCF8</accession>
<reference evidence="2 4" key="1">
    <citation type="submission" date="2015-07" db="EMBL/GenBank/DDBJ databases">
        <title>Fjat-14205 dsm 2895.</title>
        <authorList>
            <person name="Liu B."/>
            <person name="Wang J."/>
            <person name="Zhu Y."/>
            <person name="Liu G."/>
            <person name="Chen Q."/>
            <person name="Chen Z."/>
            <person name="Lan J."/>
            <person name="Che J."/>
            <person name="Ge C."/>
            <person name="Shi H."/>
            <person name="Pan Z."/>
            <person name="Liu X."/>
        </authorList>
    </citation>
    <scope>NUCLEOTIDE SEQUENCE [LARGE SCALE GENOMIC DNA]</scope>
    <source>
        <strain evidence="2 4">DSM 2895</strain>
    </source>
</reference>
<dbReference type="EMBL" id="FNED01000049">
    <property type="protein sequence ID" value="SDK32472.1"/>
    <property type="molecule type" value="Genomic_DNA"/>
</dbReference>
<dbReference type="Proteomes" id="UP000182836">
    <property type="component" value="Unassembled WGS sequence"/>
</dbReference>
<proteinExistence type="predicted"/>
<feature type="chain" id="PRO_5010414711" evidence="1">
    <location>
        <begin position="27"/>
        <end position="163"/>
    </location>
</feature>
<organism evidence="2 4">
    <name type="scientific">Aneurinibacillus migulanus</name>
    <name type="common">Bacillus migulanus</name>
    <dbReference type="NCBI Taxonomy" id="47500"/>
    <lineage>
        <taxon>Bacteria</taxon>
        <taxon>Bacillati</taxon>
        <taxon>Bacillota</taxon>
        <taxon>Bacilli</taxon>
        <taxon>Bacillales</taxon>
        <taxon>Paenibacillaceae</taxon>
        <taxon>Aneurinibacillus group</taxon>
        <taxon>Aneurinibacillus</taxon>
    </lineage>
</organism>
<dbReference type="AlphaFoldDB" id="A0A0D1XCF8"/>
<dbReference type="Proteomes" id="UP000037269">
    <property type="component" value="Unassembled WGS sequence"/>
</dbReference>
<keyword evidence="1" id="KW-0732">Signal</keyword>
<evidence type="ECO:0000313" key="3">
    <source>
        <dbReference type="EMBL" id="SDK32472.1"/>
    </source>
</evidence>
<feature type="signal peptide" evidence="1">
    <location>
        <begin position="1"/>
        <end position="26"/>
    </location>
</feature>
<name>A0A0D1XCF8_ANEMI</name>
<gene>
    <name evidence="2" type="ORF">AF333_06735</name>
    <name evidence="3" type="ORF">SAMN04487909_1496</name>
</gene>
<evidence type="ECO:0000313" key="4">
    <source>
        <dbReference type="Proteomes" id="UP000037269"/>
    </source>
</evidence>
<evidence type="ECO:0000256" key="1">
    <source>
        <dbReference type="SAM" id="SignalP"/>
    </source>
</evidence>
<protein>
    <submittedName>
        <fullName evidence="2">Uncharacterized protein</fullName>
    </submittedName>
</protein>
<evidence type="ECO:0000313" key="2">
    <source>
        <dbReference type="EMBL" id="KON95217.1"/>
    </source>
</evidence>
<keyword evidence="4" id="KW-1185">Reference proteome</keyword>
<reference evidence="3 5" key="2">
    <citation type="submission" date="2016-10" db="EMBL/GenBank/DDBJ databases">
        <authorList>
            <person name="de Groot N.N."/>
        </authorList>
    </citation>
    <scope>NUCLEOTIDE SEQUENCE [LARGE SCALE GENOMIC DNA]</scope>
    <source>
        <strain evidence="3 5">DSM 2895</strain>
    </source>
</reference>
<evidence type="ECO:0000313" key="5">
    <source>
        <dbReference type="Proteomes" id="UP000182836"/>
    </source>
</evidence>
<dbReference type="EMBL" id="LGUG01000004">
    <property type="protein sequence ID" value="KON95217.1"/>
    <property type="molecule type" value="Genomic_DNA"/>
</dbReference>
<sequence>MKIFKRAALASTLSVLALVSPAQTFASEQQTTQPAMIKESDVKQSVQQITPSSIYDNAIEFKEGLEGVKGYIRNKYETPQFFKVKFDADGIKDGLKFFSISGDENHRYKIFVYDEKYLSVGDRESDQDIVLFNTKADQWYYVEVRQIPGYSYSSKPFTVMAAR</sequence>